<feature type="compositionally biased region" description="Polar residues" evidence="1">
    <location>
        <begin position="166"/>
        <end position="189"/>
    </location>
</feature>
<gene>
    <name evidence="2" type="ORF">ElyMa_001180400</name>
</gene>
<keyword evidence="3" id="KW-1185">Reference proteome</keyword>
<comment type="caution">
    <text evidence="2">The sequence shown here is derived from an EMBL/GenBank/DDBJ whole genome shotgun (WGS) entry which is preliminary data.</text>
</comment>
<evidence type="ECO:0000313" key="3">
    <source>
        <dbReference type="Proteomes" id="UP000762676"/>
    </source>
</evidence>
<dbReference type="EMBL" id="BMAT01002316">
    <property type="protein sequence ID" value="GFS04596.1"/>
    <property type="molecule type" value="Genomic_DNA"/>
</dbReference>
<reference evidence="2 3" key="1">
    <citation type="journal article" date="2021" name="Elife">
        <title>Chloroplast acquisition without the gene transfer in kleptoplastic sea slugs, Plakobranchus ocellatus.</title>
        <authorList>
            <person name="Maeda T."/>
            <person name="Takahashi S."/>
            <person name="Yoshida T."/>
            <person name="Shimamura S."/>
            <person name="Takaki Y."/>
            <person name="Nagai Y."/>
            <person name="Toyoda A."/>
            <person name="Suzuki Y."/>
            <person name="Arimoto A."/>
            <person name="Ishii H."/>
            <person name="Satoh N."/>
            <person name="Nishiyama T."/>
            <person name="Hasebe M."/>
            <person name="Maruyama T."/>
            <person name="Minagawa J."/>
            <person name="Obokata J."/>
            <person name="Shigenobu S."/>
        </authorList>
    </citation>
    <scope>NUCLEOTIDE SEQUENCE [LARGE SCALE GENOMIC DNA]</scope>
</reference>
<accession>A0AAV4I7G3</accession>
<dbReference type="Proteomes" id="UP000762676">
    <property type="component" value="Unassembled WGS sequence"/>
</dbReference>
<feature type="region of interest" description="Disordered" evidence="1">
    <location>
        <begin position="1"/>
        <end position="23"/>
    </location>
</feature>
<proteinExistence type="predicted"/>
<protein>
    <submittedName>
        <fullName evidence="2">Uncharacterized protein</fullName>
    </submittedName>
</protein>
<feature type="compositionally biased region" description="Polar residues" evidence="1">
    <location>
        <begin position="208"/>
        <end position="217"/>
    </location>
</feature>
<name>A0AAV4I7G3_9GAST</name>
<dbReference type="AlphaFoldDB" id="A0AAV4I7G3"/>
<organism evidence="2 3">
    <name type="scientific">Elysia marginata</name>
    <dbReference type="NCBI Taxonomy" id="1093978"/>
    <lineage>
        <taxon>Eukaryota</taxon>
        <taxon>Metazoa</taxon>
        <taxon>Spiralia</taxon>
        <taxon>Lophotrochozoa</taxon>
        <taxon>Mollusca</taxon>
        <taxon>Gastropoda</taxon>
        <taxon>Heterobranchia</taxon>
        <taxon>Euthyneura</taxon>
        <taxon>Panpulmonata</taxon>
        <taxon>Sacoglossa</taxon>
        <taxon>Placobranchoidea</taxon>
        <taxon>Plakobranchidae</taxon>
        <taxon>Elysia</taxon>
    </lineage>
</organism>
<evidence type="ECO:0000313" key="2">
    <source>
        <dbReference type="EMBL" id="GFS04596.1"/>
    </source>
</evidence>
<feature type="region of interest" description="Disordered" evidence="1">
    <location>
        <begin position="166"/>
        <end position="227"/>
    </location>
</feature>
<evidence type="ECO:0000256" key="1">
    <source>
        <dbReference type="SAM" id="MobiDB-lite"/>
    </source>
</evidence>
<sequence>MVVRGDELSRGNTNRSPIVRSPGRQFGRRNIFKRKQPDYMKGRLITADSIEETVIFDQNKVGEEGEASSLSLDRLPQFDELDGNTDNDQNLRQQDFVMNTNYSVGGTEPVLEPMRDEPTSLTFRTPVYRGISNPLEFLRLKMPSLSFRRQKMADSVGSYTHLQEVTGVSGSNQSEWDTRVGGNSESQVGEGSGEDLTLTLPQDGGQETDANSENNDNIPGPSKHPEN</sequence>